<dbReference type="STRING" id="568899.SAMN05192534_13211"/>
<evidence type="ECO:0000256" key="2">
    <source>
        <dbReference type="ARBA" id="ARBA00023125"/>
    </source>
</evidence>
<sequence length="151" mass="17505">MSQELHDVYVKFREAIWRINAYVGQIVSEHEELSQYSEQQLQTLRVIKQHPNISQNDIAAFQGVYKTAISNRIKKLEQDGLVFIRADEDMRKKVVSLSSKGLQLIEQADKVIYGKLDELLGPVFTEEEIFAVVRQLDKAAQHFKMNKEVKK</sequence>
<dbReference type="InterPro" id="IPR000835">
    <property type="entry name" value="HTH_MarR-typ"/>
</dbReference>
<feature type="domain" description="HTH marR-type" evidence="4">
    <location>
        <begin position="1"/>
        <end position="141"/>
    </location>
</feature>
<evidence type="ECO:0000313" key="6">
    <source>
        <dbReference type="Proteomes" id="UP000199163"/>
    </source>
</evidence>
<accession>A0A1G8JEX1</accession>
<dbReference type="GO" id="GO:0003677">
    <property type="term" value="F:DNA binding"/>
    <property type="evidence" value="ECO:0007669"/>
    <property type="project" value="UniProtKB-KW"/>
</dbReference>
<evidence type="ECO:0000256" key="1">
    <source>
        <dbReference type="ARBA" id="ARBA00023015"/>
    </source>
</evidence>
<keyword evidence="6" id="KW-1185">Reference proteome</keyword>
<dbReference type="PANTHER" id="PTHR42756">
    <property type="entry name" value="TRANSCRIPTIONAL REGULATOR, MARR"/>
    <property type="match status" value="1"/>
</dbReference>
<organism evidence="5 6">
    <name type="scientific">Alteribacillus persepolensis</name>
    <dbReference type="NCBI Taxonomy" id="568899"/>
    <lineage>
        <taxon>Bacteria</taxon>
        <taxon>Bacillati</taxon>
        <taxon>Bacillota</taxon>
        <taxon>Bacilli</taxon>
        <taxon>Bacillales</taxon>
        <taxon>Bacillaceae</taxon>
        <taxon>Alteribacillus</taxon>
    </lineage>
</organism>
<dbReference type="AlphaFoldDB" id="A0A1G8JEX1"/>
<evidence type="ECO:0000259" key="4">
    <source>
        <dbReference type="PROSITE" id="PS50995"/>
    </source>
</evidence>
<proteinExistence type="predicted"/>
<dbReference type="Pfam" id="PF12802">
    <property type="entry name" value="MarR_2"/>
    <property type="match status" value="1"/>
</dbReference>
<dbReference type="SMART" id="SM00347">
    <property type="entry name" value="HTH_MARR"/>
    <property type="match status" value="1"/>
</dbReference>
<dbReference type="RefSeq" id="WP_091276423.1">
    <property type="nucleotide sequence ID" value="NZ_FNDK01000032.1"/>
</dbReference>
<dbReference type="InterPro" id="IPR036390">
    <property type="entry name" value="WH_DNA-bd_sf"/>
</dbReference>
<evidence type="ECO:0000256" key="3">
    <source>
        <dbReference type="ARBA" id="ARBA00023163"/>
    </source>
</evidence>
<dbReference type="InterPro" id="IPR036388">
    <property type="entry name" value="WH-like_DNA-bd_sf"/>
</dbReference>
<name>A0A1G8JEX1_9BACI</name>
<dbReference type="PANTHER" id="PTHR42756:SF1">
    <property type="entry name" value="TRANSCRIPTIONAL REPRESSOR OF EMRAB OPERON"/>
    <property type="match status" value="1"/>
</dbReference>
<gene>
    <name evidence="5" type="ORF">SAMN05192534_13211</name>
</gene>
<keyword evidence="2 5" id="KW-0238">DNA-binding</keyword>
<reference evidence="5 6" key="1">
    <citation type="submission" date="2016-10" db="EMBL/GenBank/DDBJ databases">
        <authorList>
            <person name="de Groot N.N."/>
        </authorList>
    </citation>
    <scope>NUCLEOTIDE SEQUENCE [LARGE SCALE GENOMIC DNA]</scope>
    <source>
        <strain evidence="5 6">DSM 21632</strain>
    </source>
</reference>
<evidence type="ECO:0000313" key="5">
    <source>
        <dbReference type="EMBL" id="SDI29611.1"/>
    </source>
</evidence>
<dbReference type="EMBL" id="FNDK01000032">
    <property type="protein sequence ID" value="SDI29611.1"/>
    <property type="molecule type" value="Genomic_DNA"/>
</dbReference>
<keyword evidence="1" id="KW-0805">Transcription regulation</keyword>
<dbReference type="PROSITE" id="PS50995">
    <property type="entry name" value="HTH_MARR_2"/>
    <property type="match status" value="1"/>
</dbReference>
<dbReference type="SUPFAM" id="SSF46785">
    <property type="entry name" value="Winged helix' DNA-binding domain"/>
    <property type="match status" value="1"/>
</dbReference>
<dbReference type="GO" id="GO:0003700">
    <property type="term" value="F:DNA-binding transcription factor activity"/>
    <property type="evidence" value="ECO:0007669"/>
    <property type="project" value="InterPro"/>
</dbReference>
<keyword evidence="3" id="KW-0804">Transcription</keyword>
<dbReference type="Gene3D" id="1.10.10.10">
    <property type="entry name" value="Winged helix-like DNA-binding domain superfamily/Winged helix DNA-binding domain"/>
    <property type="match status" value="1"/>
</dbReference>
<dbReference type="OrthoDB" id="2401593at2"/>
<protein>
    <submittedName>
        <fullName evidence="5">DNA-binding transcriptional regulator, MarR family</fullName>
    </submittedName>
</protein>
<dbReference type="Proteomes" id="UP000199163">
    <property type="component" value="Unassembled WGS sequence"/>
</dbReference>